<feature type="compositionally biased region" description="Basic and acidic residues" evidence="1">
    <location>
        <begin position="284"/>
        <end position="300"/>
    </location>
</feature>
<feature type="compositionally biased region" description="Basic residues" evidence="1">
    <location>
        <begin position="226"/>
        <end position="237"/>
    </location>
</feature>
<dbReference type="AlphaFoldDB" id="A0A1B9H136"/>
<feature type="region of interest" description="Disordered" evidence="1">
    <location>
        <begin position="41"/>
        <end position="85"/>
    </location>
</feature>
<evidence type="ECO:0000313" key="2">
    <source>
        <dbReference type="EMBL" id="OCF36996.1"/>
    </source>
</evidence>
<organism evidence="2 3">
    <name type="scientific">Kwoniella heveanensis BCC8398</name>
    <dbReference type="NCBI Taxonomy" id="1296120"/>
    <lineage>
        <taxon>Eukaryota</taxon>
        <taxon>Fungi</taxon>
        <taxon>Dikarya</taxon>
        <taxon>Basidiomycota</taxon>
        <taxon>Agaricomycotina</taxon>
        <taxon>Tremellomycetes</taxon>
        <taxon>Tremellales</taxon>
        <taxon>Cryptococcaceae</taxon>
        <taxon>Kwoniella</taxon>
    </lineage>
</organism>
<feature type="region of interest" description="Disordered" evidence="1">
    <location>
        <begin position="220"/>
        <end position="242"/>
    </location>
</feature>
<reference evidence="2 3" key="1">
    <citation type="submission" date="2013-07" db="EMBL/GenBank/DDBJ databases">
        <title>The Genome Sequence of Cryptococcus heveanensis BCC8398.</title>
        <authorList>
            <consortium name="The Broad Institute Genome Sequencing Platform"/>
            <person name="Cuomo C."/>
            <person name="Litvintseva A."/>
            <person name="Chen Y."/>
            <person name="Heitman J."/>
            <person name="Sun S."/>
            <person name="Springer D."/>
            <person name="Dromer F."/>
            <person name="Young S.K."/>
            <person name="Zeng Q."/>
            <person name="Gargeya S."/>
            <person name="Fitzgerald M."/>
            <person name="Abouelleil A."/>
            <person name="Alvarado L."/>
            <person name="Berlin A.M."/>
            <person name="Chapman S.B."/>
            <person name="Dewar J."/>
            <person name="Goldberg J."/>
            <person name="Griggs A."/>
            <person name="Gujja S."/>
            <person name="Hansen M."/>
            <person name="Howarth C."/>
            <person name="Imamovic A."/>
            <person name="Larimer J."/>
            <person name="McCowan C."/>
            <person name="Murphy C."/>
            <person name="Pearson M."/>
            <person name="Priest M."/>
            <person name="Roberts A."/>
            <person name="Saif S."/>
            <person name="Shea T."/>
            <person name="Sykes S."/>
            <person name="Wortman J."/>
            <person name="Nusbaum C."/>
            <person name="Birren B."/>
        </authorList>
    </citation>
    <scope>NUCLEOTIDE SEQUENCE [LARGE SCALE GENOMIC DNA]</scope>
    <source>
        <strain evidence="2 3">BCC8398</strain>
    </source>
</reference>
<dbReference type="EMBL" id="KI669494">
    <property type="protein sequence ID" value="OCF36996.1"/>
    <property type="molecule type" value="Genomic_DNA"/>
</dbReference>
<keyword evidence="3" id="KW-1185">Reference proteome</keyword>
<dbReference type="Proteomes" id="UP000092666">
    <property type="component" value="Unassembled WGS sequence"/>
</dbReference>
<gene>
    <name evidence="2" type="ORF">I316_01594</name>
</gene>
<name>A0A1B9H136_9TREE</name>
<proteinExistence type="predicted"/>
<feature type="region of interest" description="Disordered" evidence="1">
    <location>
        <begin position="279"/>
        <end position="300"/>
    </location>
</feature>
<accession>A0A1B9H136</accession>
<evidence type="ECO:0000256" key="1">
    <source>
        <dbReference type="SAM" id="MobiDB-lite"/>
    </source>
</evidence>
<evidence type="ECO:0000313" key="3">
    <source>
        <dbReference type="Proteomes" id="UP000092666"/>
    </source>
</evidence>
<protein>
    <submittedName>
        <fullName evidence="2">Uncharacterized protein</fullName>
    </submittedName>
</protein>
<reference evidence="3" key="2">
    <citation type="submission" date="2013-12" db="EMBL/GenBank/DDBJ databases">
        <title>Evolution of pathogenesis and genome organization in the Tremellales.</title>
        <authorList>
            <person name="Cuomo C."/>
            <person name="Litvintseva A."/>
            <person name="Heitman J."/>
            <person name="Chen Y."/>
            <person name="Sun S."/>
            <person name="Springer D."/>
            <person name="Dromer F."/>
            <person name="Young S."/>
            <person name="Zeng Q."/>
            <person name="Chapman S."/>
            <person name="Gujja S."/>
            <person name="Saif S."/>
            <person name="Birren B."/>
        </authorList>
    </citation>
    <scope>NUCLEOTIDE SEQUENCE [LARGE SCALE GENOMIC DNA]</scope>
    <source>
        <strain evidence="3">BCC8398</strain>
    </source>
</reference>
<sequence>MDHPHQSTSLSDIPSYSPTTSAGAFYAHPPASGATYIRTAFEGPQTDSGGDTRINDASHVPNAGPTDGLGGANPRSSGSMTADRITVRSTWDELQRDNDTTAKAWMGRCAGAAVTKHTKESIQAVLDQDTGARPITHLESSQIGTRYALTPEEPDDCDQSTNDSGAHVSTPCRDFLIECFPRYQDIYHSNGGQGLLQAGETVARAILEDTVLTYDRRKRVNDARKQARSRLAGRKKAIGSDPDELNLTPTAHFADDWSGADPNQFEGSSHHEASALGSTAVGRRQMERSKPHPPVRNDSRINDWSLCDIVTTGLDNLEQVREQCGT</sequence>